<dbReference type="InterPro" id="IPR029045">
    <property type="entry name" value="ClpP/crotonase-like_dom_sf"/>
</dbReference>
<organism evidence="1 2">
    <name type="scientific">Phocaeicola dorei CL03T12C01</name>
    <dbReference type="NCBI Taxonomy" id="997877"/>
    <lineage>
        <taxon>Bacteria</taxon>
        <taxon>Pseudomonadati</taxon>
        <taxon>Bacteroidota</taxon>
        <taxon>Bacteroidia</taxon>
        <taxon>Bacteroidales</taxon>
        <taxon>Bacteroidaceae</taxon>
        <taxon>Phocaeicola</taxon>
    </lineage>
</organism>
<evidence type="ECO:0000313" key="2">
    <source>
        <dbReference type="Proteomes" id="UP000004019"/>
    </source>
</evidence>
<dbReference type="AlphaFoldDB" id="I8WRT5"/>
<dbReference type="HOGENOM" id="CLU_219614_0_0_10"/>
<protein>
    <submittedName>
        <fullName evidence="1">Uncharacterized protein</fullName>
    </submittedName>
</protein>
<proteinExistence type="predicted"/>
<gene>
    <name evidence="1" type="ORF">HMPREF1065_00453</name>
</gene>
<name>I8WRT5_9BACT</name>
<accession>I8WRT5</accession>
<evidence type="ECO:0000313" key="1">
    <source>
        <dbReference type="EMBL" id="EIY41290.1"/>
    </source>
</evidence>
<sequence length="39" mass="4592">MIDEVIMPRDTRYKLIQALEMCHNKNQSNPPKKHGNMPL</sequence>
<dbReference type="Gene3D" id="3.90.226.10">
    <property type="entry name" value="2-enoyl-CoA Hydratase, Chain A, domain 1"/>
    <property type="match status" value="1"/>
</dbReference>
<reference evidence="1 2" key="1">
    <citation type="submission" date="2012-02" db="EMBL/GenBank/DDBJ databases">
        <title>The Genome Sequence of Bacteroides dorei CL03T12C01.</title>
        <authorList>
            <consortium name="The Broad Institute Genome Sequencing Platform"/>
            <person name="Earl A."/>
            <person name="Ward D."/>
            <person name="Feldgarden M."/>
            <person name="Gevers D."/>
            <person name="Zitomersky N.L."/>
            <person name="Coyne M.J."/>
            <person name="Comstock L.E."/>
            <person name="Young S.K."/>
            <person name="Zeng Q."/>
            <person name="Gargeya S."/>
            <person name="Fitzgerald M."/>
            <person name="Haas B."/>
            <person name="Abouelleil A."/>
            <person name="Alvarado L."/>
            <person name="Arachchi H.M."/>
            <person name="Berlin A."/>
            <person name="Chapman S.B."/>
            <person name="Gearin G."/>
            <person name="Goldberg J."/>
            <person name="Griggs A."/>
            <person name="Gujja S."/>
            <person name="Hansen M."/>
            <person name="Heiman D."/>
            <person name="Howarth C."/>
            <person name="Larimer J."/>
            <person name="Lui A."/>
            <person name="MacDonald P.J.P."/>
            <person name="McCowen C."/>
            <person name="Montmayeur A."/>
            <person name="Murphy C."/>
            <person name="Neiman D."/>
            <person name="Pearson M."/>
            <person name="Priest M."/>
            <person name="Roberts A."/>
            <person name="Saif S."/>
            <person name="Shea T."/>
            <person name="Sisk P."/>
            <person name="Stolte C."/>
            <person name="Sykes S."/>
            <person name="Wortman J."/>
            <person name="Nusbaum C."/>
            <person name="Birren B."/>
        </authorList>
    </citation>
    <scope>NUCLEOTIDE SEQUENCE [LARGE SCALE GENOMIC DNA]</scope>
    <source>
        <strain evidence="1 2">CL03T12C01</strain>
    </source>
</reference>
<dbReference type="Proteomes" id="UP000004019">
    <property type="component" value="Unassembled WGS sequence"/>
</dbReference>
<dbReference type="SUPFAM" id="SSF52096">
    <property type="entry name" value="ClpP/crotonase"/>
    <property type="match status" value="1"/>
</dbReference>
<comment type="caution">
    <text evidence="1">The sequence shown here is derived from an EMBL/GenBank/DDBJ whole genome shotgun (WGS) entry which is preliminary data.</text>
</comment>
<dbReference type="PATRIC" id="fig|997877.3.peg.465"/>
<dbReference type="EMBL" id="AGXI01000002">
    <property type="protein sequence ID" value="EIY41290.1"/>
    <property type="molecule type" value="Genomic_DNA"/>
</dbReference>